<reference evidence="8 9" key="1">
    <citation type="submission" date="2019-03" db="EMBL/GenBank/DDBJ databases">
        <title>The genome sequence of a newly discovered highly antifungal drug resistant Aspergillus species, Aspergillus tanneri NIH 1004.</title>
        <authorList>
            <person name="Mounaud S."/>
            <person name="Singh I."/>
            <person name="Joardar V."/>
            <person name="Pakala S."/>
            <person name="Pakala S."/>
            <person name="Venepally P."/>
            <person name="Hoover J."/>
            <person name="Nierman W."/>
            <person name="Chung J."/>
            <person name="Losada L."/>
        </authorList>
    </citation>
    <scope>NUCLEOTIDE SEQUENCE [LARGE SCALE GENOMIC DNA]</scope>
    <source>
        <strain evidence="8 9">NIH1004</strain>
    </source>
</reference>
<feature type="transmembrane region" description="Helical" evidence="6">
    <location>
        <begin position="29"/>
        <end position="48"/>
    </location>
</feature>
<evidence type="ECO:0000256" key="2">
    <source>
        <dbReference type="ARBA" id="ARBA00022448"/>
    </source>
</evidence>
<dbReference type="SUPFAM" id="SSF103473">
    <property type="entry name" value="MFS general substrate transporter"/>
    <property type="match status" value="1"/>
</dbReference>
<proteinExistence type="predicted"/>
<accession>A0A4S3J5R2</accession>
<keyword evidence="2" id="KW-0813">Transport</keyword>
<name>A0A4S3J5R2_9EURO</name>
<comment type="subcellular location">
    <subcellularLocation>
        <location evidence="1">Membrane</location>
        <topology evidence="1">Multi-pass membrane protein</topology>
    </subcellularLocation>
</comment>
<feature type="transmembrane region" description="Helical" evidence="6">
    <location>
        <begin position="55"/>
        <end position="76"/>
    </location>
</feature>
<dbReference type="Proteomes" id="UP000308092">
    <property type="component" value="Unassembled WGS sequence"/>
</dbReference>
<feature type="domain" description="Major facilitator superfamily (MFS) profile" evidence="7">
    <location>
        <begin position="1"/>
        <end position="110"/>
    </location>
</feature>
<evidence type="ECO:0000256" key="1">
    <source>
        <dbReference type="ARBA" id="ARBA00004141"/>
    </source>
</evidence>
<dbReference type="GO" id="GO:0022857">
    <property type="term" value="F:transmembrane transporter activity"/>
    <property type="evidence" value="ECO:0007669"/>
    <property type="project" value="InterPro"/>
</dbReference>
<evidence type="ECO:0000256" key="3">
    <source>
        <dbReference type="ARBA" id="ARBA00022692"/>
    </source>
</evidence>
<dbReference type="PANTHER" id="PTHR23506">
    <property type="entry name" value="GH10249P"/>
    <property type="match status" value="1"/>
</dbReference>
<dbReference type="PRINTS" id="PR01036">
    <property type="entry name" value="TCRTETB"/>
</dbReference>
<organism evidence="8 9">
    <name type="scientific">Aspergillus tanneri</name>
    <dbReference type="NCBI Taxonomy" id="1220188"/>
    <lineage>
        <taxon>Eukaryota</taxon>
        <taxon>Fungi</taxon>
        <taxon>Dikarya</taxon>
        <taxon>Ascomycota</taxon>
        <taxon>Pezizomycotina</taxon>
        <taxon>Eurotiomycetes</taxon>
        <taxon>Eurotiomycetidae</taxon>
        <taxon>Eurotiales</taxon>
        <taxon>Aspergillaceae</taxon>
        <taxon>Aspergillus</taxon>
        <taxon>Aspergillus subgen. Circumdati</taxon>
    </lineage>
</organism>
<feature type="transmembrane region" description="Helical" evidence="6">
    <location>
        <begin position="88"/>
        <end position="109"/>
    </location>
</feature>
<keyword evidence="4 6" id="KW-1133">Transmembrane helix</keyword>
<evidence type="ECO:0000313" key="9">
    <source>
        <dbReference type="Proteomes" id="UP000308092"/>
    </source>
</evidence>
<dbReference type="PANTHER" id="PTHR23506:SF23">
    <property type="entry name" value="GH10249P"/>
    <property type="match status" value="1"/>
</dbReference>
<evidence type="ECO:0000256" key="6">
    <source>
        <dbReference type="SAM" id="Phobius"/>
    </source>
</evidence>
<dbReference type="EMBL" id="SOSA01000570">
    <property type="protein sequence ID" value="THC90032.1"/>
    <property type="molecule type" value="Genomic_DNA"/>
</dbReference>
<dbReference type="InterPro" id="IPR020846">
    <property type="entry name" value="MFS_dom"/>
</dbReference>
<evidence type="ECO:0000256" key="4">
    <source>
        <dbReference type="ARBA" id="ARBA00022989"/>
    </source>
</evidence>
<evidence type="ECO:0000259" key="7">
    <source>
        <dbReference type="PROSITE" id="PS50850"/>
    </source>
</evidence>
<dbReference type="InterPro" id="IPR011701">
    <property type="entry name" value="MFS"/>
</dbReference>
<sequence length="110" mass="11333">MDVDPAGCVRRCHISIFGYFADRSTSRQGPFIMGLLALGGSTVMFWVASTMSGLVVARALQGLSAAVVWTVGMALVVDTVGKDEVGAAMGYVSMAMTVGTVIGPFIGGIV</sequence>
<evidence type="ECO:0000313" key="8">
    <source>
        <dbReference type="EMBL" id="THC90032.1"/>
    </source>
</evidence>
<dbReference type="AlphaFoldDB" id="A0A4S3J5R2"/>
<keyword evidence="9" id="KW-1185">Reference proteome</keyword>
<dbReference type="GO" id="GO:0016020">
    <property type="term" value="C:membrane"/>
    <property type="evidence" value="ECO:0007669"/>
    <property type="project" value="UniProtKB-SubCell"/>
</dbReference>
<comment type="caution">
    <text evidence="8">The sequence shown here is derived from an EMBL/GenBank/DDBJ whole genome shotgun (WGS) entry which is preliminary data.</text>
</comment>
<dbReference type="STRING" id="1220188.A0A4S3J5R2"/>
<keyword evidence="3 6" id="KW-0812">Transmembrane</keyword>
<protein>
    <recommendedName>
        <fullName evidence="7">Major facilitator superfamily (MFS) profile domain-containing protein</fullName>
    </recommendedName>
</protein>
<gene>
    <name evidence="8" type="ORF">EYZ11_010519</name>
</gene>
<dbReference type="InterPro" id="IPR036259">
    <property type="entry name" value="MFS_trans_sf"/>
</dbReference>
<dbReference type="InterPro" id="IPR050930">
    <property type="entry name" value="MFS_Vesicular_Transporter"/>
</dbReference>
<keyword evidence="5 6" id="KW-0472">Membrane</keyword>
<dbReference type="PROSITE" id="PS50850">
    <property type="entry name" value="MFS"/>
    <property type="match status" value="1"/>
</dbReference>
<dbReference type="VEuPathDB" id="FungiDB:EYZ11_010519"/>
<evidence type="ECO:0000256" key="5">
    <source>
        <dbReference type="ARBA" id="ARBA00023136"/>
    </source>
</evidence>
<dbReference type="Pfam" id="PF07690">
    <property type="entry name" value="MFS_1"/>
    <property type="match status" value="1"/>
</dbReference>
<dbReference type="Gene3D" id="1.20.1720.10">
    <property type="entry name" value="Multidrug resistance protein D"/>
    <property type="match status" value="1"/>
</dbReference>